<evidence type="ECO:0000313" key="1">
    <source>
        <dbReference type="EMBL" id="CAF2032083.1"/>
    </source>
</evidence>
<name>A0A816N7R4_BRANA</name>
<gene>
    <name evidence="1" type="ORF">DARMORV10_C07P60440.1</name>
</gene>
<dbReference type="Proteomes" id="UP001295469">
    <property type="component" value="Chromosome C07"/>
</dbReference>
<proteinExistence type="predicted"/>
<accession>A0A816N7R4</accession>
<reference evidence="1" key="1">
    <citation type="submission" date="2021-01" db="EMBL/GenBank/DDBJ databases">
        <authorList>
            <consortium name="Genoscope - CEA"/>
            <person name="William W."/>
        </authorList>
    </citation>
    <scope>NUCLEOTIDE SEQUENCE</scope>
</reference>
<dbReference type="AlphaFoldDB" id="A0A816N7R4"/>
<protein>
    <submittedName>
        <fullName evidence="1">(rape) hypothetical protein</fullName>
    </submittedName>
</protein>
<organism evidence="1">
    <name type="scientific">Brassica napus</name>
    <name type="common">Rape</name>
    <dbReference type="NCBI Taxonomy" id="3708"/>
    <lineage>
        <taxon>Eukaryota</taxon>
        <taxon>Viridiplantae</taxon>
        <taxon>Streptophyta</taxon>
        <taxon>Embryophyta</taxon>
        <taxon>Tracheophyta</taxon>
        <taxon>Spermatophyta</taxon>
        <taxon>Magnoliopsida</taxon>
        <taxon>eudicotyledons</taxon>
        <taxon>Gunneridae</taxon>
        <taxon>Pentapetalae</taxon>
        <taxon>rosids</taxon>
        <taxon>malvids</taxon>
        <taxon>Brassicales</taxon>
        <taxon>Brassicaceae</taxon>
        <taxon>Brassiceae</taxon>
        <taxon>Brassica</taxon>
    </lineage>
</organism>
<dbReference type="EMBL" id="HG994371">
    <property type="protein sequence ID" value="CAF2032083.1"/>
    <property type="molecule type" value="Genomic_DNA"/>
</dbReference>
<sequence length="85" mass="9384">MASSYSASPSFVYATARSSSLRSPPATILRLRSSRCHHPRRQLASFTNPSLFYFAGELGLSFLCTVSWRQLDSEKTVAGVTVIRV</sequence>